<feature type="region of interest" description="Disordered" evidence="1">
    <location>
        <begin position="36"/>
        <end position="66"/>
    </location>
</feature>
<dbReference type="PANTHER" id="PTHR23389">
    <property type="entry name" value="CHROMOSOME TRANSMISSION FIDELITY FACTOR 18"/>
    <property type="match status" value="1"/>
</dbReference>
<gene>
    <name evidence="2" type="ORF">BN860_04918g</name>
</gene>
<proteinExistence type="predicted"/>
<dbReference type="InterPro" id="IPR027417">
    <property type="entry name" value="P-loop_NTPase"/>
</dbReference>
<evidence type="ECO:0000256" key="1">
    <source>
        <dbReference type="SAM" id="MobiDB-lite"/>
    </source>
</evidence>
<evidence type="ECO:0000313" key="2">
    <source>
        <dbReference type="EMBL" id="CDF89926.1"/>
    </source>
</evidence>
<protein>
    <submittedName>
        <fullName evidence="2">ZYBA0S05-04918g1_1</fullName>
    </submittedName>
</protein>
<dbReference type="Proteomes" id="UP000019375">
    <property type="component" value="Unassembled WGS sequence"/>
</dbReference>
<feature type="compositionally biased region" description="Polar residues" evidence="1">
    <location>
        <begin position="43"/>
        <end position="66"/>
    </location>
</feature>
<dbReference type="PANTHER" id="PTHR23389:SF11">
    <property type="entry name" value="TELOMERE LENGTH REGULATION PROTEIN ELG1"/>
    <property type="match status" value="1"/>
</dbReference>
<dbReference type="GO" id="GO:0003677">
    <property type="term" value="F:DNA binding"/>
    <property type="evidence" value="ECO:0007669"/>
    <property type="project" value="TreeGrafter"/>
</dbReference>
<organism evidence="2 3">
    <name type="scientific">Zygosaccharomyces bailii (strain CLIB 213 / ATCC 58445 / CBS 680 / BCRC 21525 / NBRC 1098 / NCYC 1416 / NRRL Y-2227)</name>
    <dbReference type="NCBI Taxonomy" id="1333698"/>
    <lineage>
        <taxon>Eukaryota</taxon>
        <taxon>Fungi</taxon>
        <taxon>Dikarya</taxon>
        <taxon>Ascomycota</taxon>
        <taxon>Saccharomycotina</taxon>
        <taxon>Saccharomycetes</taxon>
        <taxon>Saccharomycetales</taxon>
        <taxon>Saccharomycetaceae</taxon>
        <taxon>Zygosaccharomyces</taxon>
    </lineage>
</organism>
<dbReference type="AlphaFoldDB" id="A0A8J2T870"/>
<keyword evidence="3" id="KW-1185">Reference proteome</keyword>
<name>A0A8J2T870_ZYGB2</name>
<dbReference type="OrthoDB" id="10064318at2759"/>
<dbReference type="GO" id="GO:0005634">
    <property type="term" value="C:nucleus"/>
    <property type="evidence" value="ECO:0007669"/>
    <property type="project" value="TreeGrafter"/>
</dbReference>
<accession>A0A8J2T870</accession>
<reference evidence="3" key="1">
    <citation type="journal article" date="2013" name="Genome Announc.">
        <title>Genome sequence of the food spoilage yeast Zygosaccharomyces bailii CLIB 213(T).</title>
        <authorList>
            <person name="Galeote V."/>
            <person name="Bigey F."/>
            <person name="Devillers H."/>
            <person name="Neuveglise C."/>
            <person name="Dequin S."/>
        </authorList>
    </citation>
    <scope>NUCLEOTIDE SEQUENCE [LARGE SCALE GENOMIC DNA]</scope>
    <source>
        <strain evidence="3">CLIB 213 / ATCC 58445 / CBS 680 / CCRC 21525 / NBRC 1098 / NCYC 1416 / NRRL Y-2227</strain>
    </source>
</reference>
<sequence>MKRTISVAQLLDGNARKRIKDITPIVSEEIEHEPIESFEMSREISSSPLKELQPSPSQTQQPAIERQSVQSFLMSRKLKKDDEPKAMTLKCEGDELTTESRVTYPINSKKTSLKNLFSNFKQPDTKLGRSSAQPIDLEKQPDLLERFHEISKSKELEAPLPSVQLINCHEDVQYKKLELPKKVSFPRQSILHFDQLEYASLNVKEKFPESSFISMPSAGVNGHSVWPQLMKPRNIARVMLEPALKDGVYEWIVDAFIKLKKTTCRSKLLKRQHTEMVNEFDGFIIENEVEENDGTAIEFVPLMILHGDAIGKNTLIEVIMQIIDGQIYEVNASSNRGKKDILDTLIEFSTTHYVKGQGSKGIILLDDVDIIFKEHDKFFWQAVEKLLAQTRRPVVITCTNLELVPSNLVQLAQYEGSLFHARRISHGTVTRYLELCCPKLGIQPDRRVLEELAKSNKKDIRKCLCELQFYSRPPGNFLIQKNECNKDLSDLSFEDAMFCADMLSSSDVISCNSCWKSSILQNNDPTLMSYESRALVSELNDEQDRLRCDYMIDNRIHLIESSRYPLLPFELNMGDLMEKQVLAGYKGPESNQSSQSTRFYRMEKAVVAFLSTRISRKEFSSTSNTRKTRNWRKIREILERIQGDHIVKTIDDVTEFSLAITSKKKIAEYINPYVLKLAQADANVKESNRRLFLRAIDGVPSDQQTEVLGELARNKAFKPFFFEANSKLVIDSWK</sequence>
<dbReference type="SUPFAM" id="SSF52540">
    <property type="entry name" value="P-loop containing nucleoside triphosphate hydrolases"/>
    <property type="match status" value="1"/>
</dbReference>
<evidence type="ECO:0000313" key="3">
    <source>
        <dbReference type="Proteomes" id="UP000019375"/>
    </source>
</evidence>
<dbReference type="EMBL" id="HG316458">
    <property type="protein sequence ID" value="CDF89926.1"/>
    <property type="molecule type" value="Genomic_DNA"/>
</dbReference>
<dbReference type="Gene3D" id="3.40.50.300">
    <property type="entry name" value="P-loop containing nucleotide triphosphate hydrolases"/>
    <property type="match status" value="1"/>
</dbReference>